<dbReference type="AlphaFoldDB" id="A0A250DQP0"/>
<keyword evidence="1" id="KW-0472">Membrane</keyword>
<dbReference type="KEGG" id="vbo:CKY39_26630"/>
<reference evidence="3 4" key="1">
    <citation type="submission" date="2017-09" db="EMBL/GenBank/DDBJ databases">
        <title>The diverse metabolic capabilities of V. boronicumulans make it an excellent choice for continued studies on novel biodegradation.</title>
        <authorList>
            <person name="Sun S."/>
        </authorList>
    </citation>
    <scope>NUCLEOTIDE SEQUENCE [LARGE SCALE GENOMIC DNA]</scope>
    <source>
        <strain evidence="3 4">J1</strain>
    </source>
</reference>
<evidence type="ECO:0000313" key="4">
    <source>
        <dbReference type="Proteomes" id="UP000217154"/>
    </source>
</evidence>
<feature type="chain" id="PRO_5012151287" evidence="2">
    <location>
        <begin position="34"/>
        <end position="90"/>
    </location>
</feature>
<dbReference type="RefSeq" id="WP_095746567.1">
    <property type="nucleotide sequence ID" value="NZ_CP023284.1"/>
</dbReference>
<keyword evidence="1" id="KW-0812">Transmembrane</keyword>
<feature type="signal peptide" evidence="2">
    <location>
        <begin position="1"/>
        <end position="33"/>
    </location>
</feature>
<dbReference type="Proteomes" id="UP000217154">
    <property type="component" value="Chromosome"/>
</dbReference>
<protein>
    <submittedName>
        <fullName evidence="3">Uncharacterized protein</fullName>
    </submittedName>
</protein>
<sequence length="90" mass="9345">MPAMTPDTHRAPSTSAFRALAAAALAWAPPGHAAPPSTPPGDADTDLLLFLLAALFWGVAHVWTLLVVWAEARASGAQAPARKQEAAHGR</sequence>
<gene>
    <name evidence="3" type="ORF">CKY39_26630</name>
</gene>
<accession>A0A250DQP0</accession>
<keyword evidence="2" id="KW-0732">Signal</keyword>
<keyword evidence="1" id="KW-1133">Transmembrane helix</keyword>
<name>A0A250DQP0_9BURK</name>
<evidence type="ECO:0000256" key="1">
    <source>
        <dbReference type="SAM" id="Phobius"/>
    </source>
</evidence>
<dbReference type="EMBL" id="CP023284">
    <property type="protein sequence ID" value="ATA56411.1"/>
    <property type="molecule type" value="Genomic_DNA"/>
</dbReference>
<feature type="transmembrane region" description="Helical" evidence="1">
    <location>
        <begin position="49"/>
        <end position="70"/>
    </location>
</feature>
<evidence type="ECO:0000313" key="3">
    <source>
        <dbReference type="EMBL" id="ATA56411.1"/>
    </source>
</evidence>
<evidence type="ECO:0000256" key="2">
    <source>
        <dbReference type="SAM" id="SignalP"/>
    </source>
</evidence>
<proteinExistence type="predicted"/>
<organism evidence="3 4">
    <name type="scientific">Variovorax boronicumulans</name>
    <dbReference type="NCBI Taxonomy" id="436515"/>
    <lineage>
        <taxon>Bacteria</taxon>
        <taxon>Pseudomonadati</taxon>
        <taxon>Pseudomonadota</taxon>
        <taxon>Betaproteobacteria</taxon>
        <taxon>Burkholderiales</taxon>
        <taxon>Comamonadaceae</taxon>
        <taxon>Variovorax</taxon>
    </lineage>
</organism>